<proteinExistence type="predicted"/>
<dbReference type="EMBL" id="FOLQ01000010">
    <property type="protein sequence ID" value="SFE11608.1"/>
    <property type="molecule type" value="Genomic_DNA"/>
</dbReference>
<sequence length="125" mass="14026">MNPTDPSTHGKPIDEAWYRKIRQKYKERVANPVGVDPKEEPDGIIFSVTEINALLSQKPDEIVVYFGVVKTVDSEKKEYDRLTAILVGRKGGKDQLPSVDPAFRLLENGTQCCPPKEDLIFVPEA</sequence>
<dbReference type="STRING" id="662367.SAMN05216167_110145"/>
<reference evidence="1 2" key="1">
    <citation type="submission" date="2016-10" db="EMBL/GenBank/DDBJ databases">
        <authorList>
            <person name="de Groot N.N."/>
        </authorList>
    </citation>
    <scope>NUCLEOTIDE SEQUENCE [LARGE SCALE GENOMIC DNA]</scope>
    <source>
        <strain evidence="1 2">DSM 26130</strain>
    </source>
</reference>
<keyword evidence="2" id="KW-1185">Reference proteome</keyword>
<evidence type="ECO:0000313" key="2">
    <source>
        <dbReference type="Proteomes" id="UP000198598"/>
    </source>
</evidence>
<evidence type="ECO:0000313" key="1">
    <source>
        <dbReference type="EMBL" id="SFE11608.1"/>
    </source>
</evidence>
<dbReference type="RefSeq" id="WP_093830437.1">
    <property type="nucleotide sequence ID" value="NZ_FOLQ01000010.1"/>
</dbReference>
<dbReference type="AlphaFoldDB" id="A0A1I1XXX2"/>
<dbReference type="Proteomes" id="UP000198598">
    <property type="component" value="Unassembled WGS sequence"/>
</dbReference>
<accession>A0A1I1XXX2</accession>
<name>A0A1I1XXX2_9BACT</name>
<protein>
    <submittedName>
        <fullName evidence="1">Uncharacterized protein</fullName>
    </submittedName>
</protein>
<organism evidence="1 2">
    <name type="scientific">Spirosoma endophyticum</name>
    <dbReference type="NCBI Taxonomy" id="662367"/>
    <lineage>
        <taxon>Bacteria</taxon>
        <taxon>Pseudomonadati</taxon>
        <taxon>Bacteroidota</taxon>
        <taxon>Cytophagia</taxon>
        <taxon>Cytophagales</taxon>
        <taxon>Cytophagaceae</taxon>
        <taxon>Spirosoma</taxon>
    </lineage>
</organism>
<gene>
    <name evidence="1" type="ORF">SAMN05216167_110145</name>
</gene>